<reference evidence="2 3" key="1">
    <citation type="journal article" date="2014" name="Nat. Genet.">
        <title>Genome and transcriptome of the porcine whipworm Trichuris suis.</title>
        <authorList>
            <person name="Jex A.R."/>
            <person name="Nejsum P."/>
            <person name="Schwarz E.M."/>
            <person name="Hu L."/>
            <person name="Young N.D."/>
            <person name="Hall R.S."/>
            <person name="Korhonen P.K."/>
            <person name="Liao S."/>
            <person name="Thamsborg S."/>
            <person name="Xia J."/>
            <person name="Xu P."/>
            <person name="Wang S."/>
            <person name="Scheerlinck J.P."/>
            <person name="Hofmann A."/>
            <person name="Sternberg P.W."/>
            <person name="Wang J."/>
            <person name="Gasser R.B."/>
        </authorList>
    </citation>
    <scope>NUCLEOTIDE SEQUENCE [LARGE SCALE GENOMIC DNA]</scope>
    <source>
        <strain evidence="2">DCEP-RM93F</strain>
        <strain evidence="1">DCEP-RM93M</strain>
    </source>
</reference>
<proteinExistence type="predicted"/>
<dbReference type="EMBL" id="KL363214">
    <property type="protein sequence ID" value="KFD53704.1"/>
    <property type="molecule type" value="Genomic_DNA"/>
</dbReference>
<gene>
    <name evidence="1" type="ORF">M513_05409</name>
    <name evidence="2" type="ORF">M514_05409</name>
</gene>
<name>A0A085NSG9_9BILA</name>
<keyword evidence="3" id="KW-1185">Reference proteome</keyword>
<dbReference type="EMBL" id="KL367477">
    <property type="protein sequence ID" value="KFD72415.1"/>
    <property type="molecule type" value="Genomic_DNA"/>
</dbReference>
<dbReference type="AlphaFoldDB" id="A0A085NSG9"/>
<evidence type="ECO:0000313" key="2">
    <source>
        <dbReference type="EMBL" id="KFD72415.1"/>
    </source>
</evidence>
<evidence type="ECO:0000313" key="1">
    <source>
        <dbReference type="EMBL" id="KFD53704.1"/>
    </source>
</evidence>
<sequence length="55" mass="5848">MTVHGIVVPIQLWRIVKQLVSSNVQDSSSGSGSALVAMLEQCKQAPLPDGDATRQ</sequence>
<dbReference type="Proteomes" id="UP000030758">
    <property type="component" value="Unassembled WGS sequence"/>
</dbReference>
<protein>
    <submittedName>
        <fullName evidence="2">Uncharacterized protein</fullName>
    </submittedName>
</protein>
<evidence type="ECO:0000313" key="3">
    <source>
        <dbReference type="Proteomes" id="UP000030764"/>
    </source>
</evidence>
<dbReference type="Proteomes" id="UP000030764">
    <property type="component" value="Unassembled WGS sequence"/>
</dbReference>
<accession>A0A085NSG9</accession>
<organism evidence="2">
    <name type="scientific">Trichuris suis</name>
    <name type="common">pig whipworm</name>
    <dbReference type="NCBI Taxonomy" id="68888"/>
    <lineage>
        <taxon>Eukaryota</taxon>
        <taxon>Metazoa</taxon>
        <taxon>Ecdysozoa</taxon>
        <taxon>Nematoda</taxon>
        <taxon>Enoplea</taxon>
        <taxon>Dorylaimia</taxon>
        <taxon>Trichinellida</taxon>
        <taxon>Trichuridae</taxon>
        <taxon>Trichuris</taxon>
    </lineage>
</organism>